<dbReference type="Gene3D" id="3.40.390.10">
    <property type="entry name" value="Collagenase (Catalytic Domain)"/>
    <property type="match status" value="1"/>
</dbReference>
<organism evidence="2 3">
    <name type="scientific">Neolewinella maritima</name>
    <dbReference type="NCBI Taxonomy" id="1383882"/>
    <lineage>
        <taxon>Bacteria</taxon>
        <taxon>Pseudomonadati</taxon>
        <taxon>Bacteroidota</taxon>
        <taxon>Saprospiria</taxon>
        <taxon>Saprospirales</taxon>
        <taxon>Lewinellaceae</taxon>
        <taxon>Neolewinella</taxon>
    </lineage>
</organism>
<dbReference type="EMBL" id="CAKLPZ010000007">
    <property type="protein sequence ID" value="CAH1002693.1"/>
    <property type="molecule type" value="Genomic_DNA"/>
</dbReference>
<dbReference type="InterPro" id="IPR024079">
    <property type="entry name" value="MetalloPept_cat_dom_sf"/>
</dbReference>
<name>A0ABN8F7X9_9BACT</name>
<protein>
    <recommendedName>
        <fullName evidence="1">Peptidase M12A domain-containing protein</fullName>
    </recommendedName>
</protein>
<accession>A0ABN8F7X9</accession>
<dbReference type="Pfam" id="PF01400">
    <property type="entry name" value="Astacin"/>
    <property type="match status" value="1"/>
</dbReference>
<comment type="caution">
    <text evidence="2">The sequence shown here is derived from an EMBL/GenBank/DDBJ whole genome shotgun (WGS) entry which is preliminary data.</text>
</comment>
<proteinExistence type="predicted"/>
<evidence type="ECO:0000259" key="1">
    <source>
        <dbReference type="Pfam" id="PF01400"/>
    </source>
</evidence>
<keyword evidence="3" id="KW-1185">Reference proteome</keyword>
<dbReference type="SUPFAM" id="SSF55486">
    <property type="entry name" value="Metalloproteases ('zincins'), catalytic domain"/>
    <property type="match status" value="1"/>
</dbReference>
<evidence type="ECO:0000313" key="2">
    <source>
        <dbReference type="EMBL" id="CAH1002693.1"/>
    </source>
</evidence>
<dbReference type="Proteomes" id="UP000837803">
    <property type="component" value="Unassembled WGS sequence"/>
</dbReference>
<dbReference type="InterPro" id="IPR001506">
    <property type="entry name" value="Peptidase_M12A"/>
</dbReference>
<evidence type="ECO:0000313" key="3">
    <source>
        <dbReference type="Proteomes" id="UP000837803"/>
    </source>
</evidence>
<gene>
    <name evidence="2" type="ORF">LEM8419_03565</name>
</gene>
<feature type="domain" description="Peptidase M12A" evidence="1">
    <location>
        <begin position="43"/>
        <end position="146"/>
    </location>
</feature>
<dbReference type="RefSeq" id="WP_238752516.1">
    <property type="nucleotide sequence ID" value="NZ_CAKLPZ010000007.1"/>
</dbReference>
<sequence length="274" mass="30599">MSEHFCCIASPKTNPNIQRAVGVRGKYWKPGQSIRIAFVGGDEAQRAFVRRHCVAWTEFANLTFVFTPDASIAEVRIAFNEGQGSRSYLGRDALNIPVQYETMNFGWLDEAVVLHEFGHMLGLAHEHQNPNEPIQWDKDRVYADLSQAPNYWDKATIDHNIFKAYELGAVDSSPLDKDSIMLYQVPSRWTLNGFSAGFNTALSEVDKAFVARIYPGKTSGLTVDLEGVFTRRKDIAKLPERVVVALGERLRLPVDVALLKRENVDMVAAALGVG</sequence>
<reference evidence="2" key="1">
    <citation type="submission" date="2021-12" db="EMBL/GenBank/DDBJ databases">
        <authorList>
            <person name="Rodrigo-Torres L."/>
            <person name="Arahal R. D."/>
            <person name="Lucena T."/>
        </authorList>
    </citation>
    <scope>NUCLEOTIDE SEQUENCE</scope>
    <source>
        <strain evidence="2">CECT 8419</strain>
    </source>
</reference>